<evidence type="ECO:0000313" key="13">
    <source>
        <dbReference type="Proteomes" id="UP000501452"/>
    </source>
</evidence>
<dbReference type="AlphaFoldDB" id="A0A6G8QF23"/>
<accession>A0A6G8QF23</accession>
<name>A0A6G8QF23_9ACTN</name>
<dbReference type="InterPro" id="IPR003442">
    <property type="entry name" value="T6A_TsaE"/>
</dbReference>
<dbReference type="PANTHER" id="PTHR33540:SF2">
    <property type="entry name" value="TRNA THREONYLCARBAMOYLADENOSINE BIOSYNTHESIS PROTEIN TSAE"/>
    <property type="match status" value="1"/>
</dbReference>
<dbReference type="Pfam" id="PF02367">
    <property type="entry name" value="TsaE"/>
    <property type="match status" value="1"/>
</dbReference>
<dbReference type="Proteomes" id="UP000501452">
    <property type="component" value="Chromosome"/>
</dbReference>
<proteinExistence type="inferred from homology"/>
<evidence type="ECO:0000313" key="12">
    <source>
        <dbReference type="EMBL" id="QIN85052.1"/>
    </source>
</evidence>
<evidence type="ECO:0000256" key="9">
    <source>
        <dbReference type="ARBA" id="ARBA00022842"/>
    </source>
</evidence>
<evidence type="ECO:0000256" key="6">
    <source>
        <dbReference type="ARBA" id="ARBA00022723"/>
    </source>
</evidence>
<evidence type="ECO:0000256" key="4">
    <source>
        <dbReference type="ARBA" id="ARBA00022490"/>
    </source>
</evidence>
<keyword evidence="12" id="KW-0808">Transferase</keyword>
<keyword evidence="9" id="KW-0460">Magnesium</keyword>
<dbReference type="Gene3D" id="3.40.50.300">
    <property type="entry name" value="P-loop containing nucleotide triphosphate hydrolases"/>
    <property type="match status" value="1"/>
</dbReference>
<evidence type="ECO:0000256" key="3">
    <source>
        <dbReference type="ARBA" id="ARBA00019010"/>
    </source>
</evidence>
<dbReference type="PANTHER" id="PTHR33540">
    <property type="entry name" value="TRNA THREONYLCARBAMOYLADENOSINE BIOSYNTHESIS PROTEIN TSAE"/>
    <property type="match status" value="1"/>
</dbReference>
<reference evidence="12 13" key="1">
    <citation type="submission" date="2019-10" db="EMBL/GenBank/DDBJ databases">
        <title>Rubrobacter sp nov SCSIO 52090 isolated from a deep-sea sediment in the South China Sea.</title>
        <authorList>
            <person name="Chen R.W."/>
        </authorList>
    </citation>
    <scope>NUCLEOTIDE SEQUENCE [LARGE SCALE GENOMIC DNA]</scope>
    <source>
        <strain evidence="12 13">SCSIO 52909</strain>
    </source>
</reference>
<organism evidence="12 13">
    <name type="scientific">Rubrobacter tropicus</name>
    <dbReference type="NCBI Taxonomy" id="2653851"/>
    <lineage>
        <taxon>Bacteria</taxon>
        <taxon>Bacillati</taxon>
        <taxon>Actinomycetota</taxon>
        <taxon>Rubrobacteria</taxon>
        <taxon>Rubrobacterales</taxon>
        <taxon>Rubrobacteraceae</taxon>
        <taxon>Rubrobacter</taxon>
    </lineage>
</organism>
<dbReference type="InterPro" id="IPR027417">
    <property type="entry name" value="P-loop_NTPase"/>
</dbReference>
<comment type="function">
    <text evidence="10">Required for the formation of a threonylcarbamoyl group on adenosine at position 37 (t(6)A37) in tRNAs that read codons beginning with adenine. Is involved in the transfer of the threonylcarbamoyl moiety of threonylcarbamoyl-AMP (TC-AMP) to the N6 group of A37, together with TsaD and TsaB. TsaE seems to play an indirect role in the t(6)A biosynthesis pathway, possibly in regulating the core enzymatic function of TsaD.</text>
</comment>
<dbReference type="GO" id="GO:0046872">
    <property type="term" value="F:metal ion binding"/>
    <property type="evidence" value="ECO:0007669"/>
    <property type="project" value="UniProtKB-KW"/>
</dbReference>
<dbReference type="GO" id="GO:0002949">
    <property type="term" value="P:tRNA threonylcarbamoyladenosine modification"/>
    <property type="evidence" value="ECO:0007669"/>
    <property type="project" value="InterPro"/>
</dbReference>
<sequence length="155" mass="16427">MVGTKDPALKFAGLDEAALADLAARVAAVLAPGDVVVLSGEVGAGKTTFVRAAARTLGVGERVTSPTYQFARGYEAEVRGRPLTVNHLDLYRLEGIEAPDVLEIDDYLGEDAVTFIEWAEPALGVLKRPTVVELDHETPGTRRVTVTGPVAGRLC</sequence>
<keyword evidence="8" id="KW-0067">ATP-binding</keyword>
<dbReference type="KEGG" id="rub:GBA63_06265"/>
<keyword evidence="7" id="KW-0547">Nucleotide-binding</keyword>
<evidence type="ECO:0000256" key="11">
    <source>
        <dbReference type="ARBA" id="ARBA00032441"/>
    </source>
</evidence>
<keyword evidence="6" id="KW-0479">Metal-binding</keyword>
<dbReference type="GO" id="GO:0005737">
    <property type="term" value="C:cytoplasm"/>
    <property type="evidence" value="ECO:0007669"/>
    <property type="project" value="UniProtKB-SubCell"/>
</dbReference>
<keyword evidence="5" id="KW-0819">tRNA processing</keyword>
<protein>
    <recommendedName>
        <fullName evidence="3">tRNA threonylcarbamoyladenosine biosynthesis protein TsaE</fullName>
    </recommendedName>
    <alternativeName>
        <fullName evidence="11">t(6)A37 threonylcarbamoyladenosine biosynthesis protein TsaE</fullName>
    </alternativeName>
</protein>
<dbReference type="GO" id="GO:0016740">
    <property type="term" value="F:transferase activity"/>
    <property type="evidence" value="ECO:0007669"/>
    <property type="project" value="UniProtKB-KW"/>
</dbReference>
<dbReference type="GO" id="GO:0005524">
    <property type="term" value="F:ATP binding"/>
    <property type="evidence" value="ECO:0007669"/>
    <property type="project" value="UniProtKB-KW"/>
</dbReference>
<dbReference type="NCBIfam" id="TIGR00150">
    <property type="entry name" value="T6A_YjeE"/>
    <property type="match status" value="1"/>
</dbReference>
<keyword evidence="4" id="KW-0963">Cytoplasm</keyword>
<evidence type="ECO:0000256" key="7">
    <source>
        <dbReference type="ARBA" id="ARBA00022741"/>
    </source>
</evidence>
<gene>
    <name evidence="12" type="primary">tsaE</name>
    <name evidence="12" type="ORF">GBA63_06265</name>
</gene>
<comment type="subcellular location">
    <subcellularLocation>
        <location evidence="1">Cytoplasm</location>
    </subcellularLocation>
</comment>
<evidence type="ECO:0000256" key="10">
    <source>
        <dbReference type="ARBA" id="ARBA00024908"/>
    </source>
</evidence>
<evidence type="ECO:0000256" key="5">
    <source>
        <dbReference type="ARBA" id="ARBA00022694"/>
    </source>
</evidence>
<keyword evidence="13" id="KW-1185">Reference proteome</keyword>
<evidence type="ECO:0000256" key="8">
    <source>
        <dbReference type="ARBA" id="ARBA00022840"/>
    </source>
</evidence>
<dbReference type="SUPFAM" id="SSF52540">
    <property type="entry name" value="P-loop containing nucleoside triphosphate hydrolases"/>
    <property type="match status" value="1"/>
</dbReference>
<evidence type="ECO:0000256" key="2">
    <source>
        <dbReference type="ARBA" id="ARBA00007599"/>
    </source>
</evidence>
<dbReference type="EMBL" id="CP045119">
    <property type="protein sequence ID" value="QIN85052.1"/>
    <property type="molecule type" value="Genomic_DNA"/>
</dbReference>
<comment type="similarity">
    <text evidence="2">Belongs to the TsaE family.</text>
</comment>
<evidence type="ECO:0000256" key="1">
    <source>
        <dbReference type="ARBA" id="ARBA00004496"/>
    </source>
</evidence>